<dbReference type="AlphaFoldDB" id="A0AAW1JQP1"/>
<evidence type="ECO:0000256" key="3">
    <source>
        <dbReference type="ARBA" id="ARBA00023004"/>
    </source>
</evidence>
<dbReference type="InterPro" id="IPR026992">
    <property type="entry name" value="DIOX_N"/>
</dbReference>
<dbReference type="SUPFAM" id="SSF51197">
    <property type="entry name" value="Clavaminate synthase-like"/>
    <property type="match status" value="1"/>
</dbReference>
<evidence type="ECO:0000313" key="6">
    <source>
        <dbReference type="EMBL" id="KAK9706233.1"/>
    </source>
</evidence>
<accession>A0AAW1JQP1</accession>
<gene>
    <name evidence="6" type="ORF">RND81_07G112500</name>
</gene>
<proteinExistence type="inferred from homology"/>
<dbReference type="GO" id="GO:0016491">
    <property type="term" value="F:oxidoreductase activity"/>
    <property type="evidence" value="ECO:0007669"/>
    <property type="project" value="UniProtKB-KW"/>
</dbReference>
<reference evidence="6" key="1">
    <citation type="submission" date="2024-03" db="EMBL/GenBank/DDBJ databases">
        <title>WGS assembly of Saponaria officinalis var. Norfolk2.</title>
        <authorList>
            <person name="Jenkins J."/>
            <person name="Shu S."/>
            <person name="Grimwood J."/>
            <person name="Barry K."/>
            <person name="Goodstein D."/>
            <person name="Schmutz J."/>
            <person name="Leebens-Mack J."/>
            <person name="Osbourn A."/>
        </authorList>
    </citation>
    <scope>NUCLEOTIDE SEQUENCE [LARGE SCALE GENOMIC DNA]</scope>
    <source>
        <strain evidence="6">JIC</strain>
    </source>
</reference>
<dbReference type="InterPro" id="IPR005123">
    <property type="entry name" value="Oxoglu/Fe-dep_dioxygenase_dom"/>
</dbReference>
<dbReference type="GO" id="GO:0046872">
    <property type="term" value="F:metal ion binding"/>
    <property type="evidence" value="ECO:0007669"/>
    <property type="project" value="UniProtKB-KW"/>
</dbReference>
<dbReference type="Gene3D" id="2.60.120.330">
    <property type="entry name" value="B-lactam Antibiotic, Isopenicillin N Synthase, Chain"/>
    <property type="match status" value="1"/>
</dbReference>
<keyword evidence="3 4" id="KW-0408">Iron</keyword>
<organism evidence="6 7">
    <name type="scientific">Saponaria officinalis</name>
    <name type="common">Common soapwort</name>
    <name type="synonym">Lychnis saponaria</name>
    <dbReference type="NCBI Taxonomy" id="3572"/>
    <lineage>
        <taxon>Eukaryota</taxon>
        <taxon>Viridiplantae</taxon>
        <taxon>Streptophyta</taxon>
        <taxon>Embryophyta</taxon>
        <taxon>Tracheophyta</taxon>
        <taxon>Spermatophyta</taxon>
        <taxon>Magnoliopsida</taxon>
        <taxon>eudicotyledons</taxon>
        <taxon>Gunneridae</taxon>
        <taxon>Pentapetalae</taxon>
        <taxon>Caryophyllales</taxon>
        <taxon>Caryophyllaceae</taxon>
        <taxon>Caryophylleae</taxon>
        <taxon>Saponaria</taxon>
    </lineage>
</organism>
<evidence type="ECO:0000256" key="2">
    <source>
        <dbReference type="ARBA" id="ARBA00022723"/>
    </source>
</evidence>
<protein>
    <recommendedName>
        <fullName evidence="5">Fe2OG dioxygenase domain-containing protein</fullName>
    </recommendedName>
</protein>
<keyword evidence="4" id="KW-0560">Oxidoreductase</keyword>
<comment type="similarity">
    <text evidence="1 4">Belongs to the iron/ascorbate-dependent oxidoreductase family.</text>
</comment>
<evidence type="ECO:0000256" key="4">
    <source>
        <dbReference type="RuleBase" id="RU003682"/>
    </source>
</evidence>
<name>A0AAW1JQP1_SAPOF</name>
<dbReference type="Proteomes" id="UP001443914">
    <property type="component" value="Unassembled WGS sequence"/>
</dbReference>
<sequence>MAEPAPPSKQELASKLVQEISKNGDEIPDKFFHVNGFPEAIDDPALWKDTLLIDFSLLTSSSTSVERDLEHAKLRSALSHWGCFQIINHGIERSFLEELIEVGKQFFALPLEEKLRCSAADDVFQGYGSDSVYAGSQTVNWNDRLFLTLYPPQRRQLQFYPHKPDQFSGMIHEYSEKVAAIVEATYKAVARSLDLEDECFLKHQGKNAPITGRFGYYPPCPSPQHVLGIKPHSDGCCMTILLPDHEVDGLQVQKDELWYSVPIIPGALFINFGDLGEVMTNGIFKSVMHRVVTNSEKERMSLAAFCTPEDSYEIGPLSELVSDEHPQLYKKFDIFEFRRLFFETYSQGRRTIDALKL</sequence>
<comment type="caution">
    <text evidence="6">The sequence shown here is derived from an EMBL/GenBank/DDBJ whole genome shotgun (WGS) entry which is preliminary data.</text>
</comment>
<dbReference type="FunFam" id="2.60.120.330:FF:000079">
    <property type="entry name" value="Protein SRG1"/>
    <property type="match status" value="1"/>
</dbReference>
<evidence type="ECO:0000256" key="1">
    <source>
        <dbReference type="ARBA" id="ARBA00008056"/>
    </source>
</evidence>
<dbReference type="PROSITE" id="PS51471">
    <property type="entry name" value="FE2OG_OXY"/>
    <property type="match status" value="1"/>
</dbReference>
<dbReference type="InterPro" id="IPR027443">
    <property type="entry name" value="IPNS-like_sf"/>
</dbReference>
<evidence type="ECO:0000259" key="5">
    <source>
        <dbReference type="PROSITE" id="PS51471"/>
    </source>
</evidence>
<dbReference type="InterPro" id="IPR044861">
    <property type="entry name" value="IPNS-like_FE2OG_OXY"/>
</dbReference>
<dbReference type="InterPro" id="IPR050295">
    <property type="entry name" value="Plant_2OG-oxidoreductases"/>
</dbReference>
<dbReference type="PANTHER" id="PTHR47991">
    <property type="entry name" value="OXOGLUTARATE/IRON-DEPENDENT DIOXYGENASE"/>
    <property type="match status" value="1"/>
</dbReference>
<dbReference type="Pfam" id="PF03171">
    <property type="entry name" value="2OG-FeII_Oxy"/>
    <property type="match status" value="1"/>
</dbReference>
<keyword evidence="7" id="KW-1185">Reference proteome</keyword>
<evidence type="ECO:0000313" key="7">
    <source>
        <dbReference type="Proteomes" id="UP001443914"/>
    </source>
</evidence>
<dbReference type="Pfam" id="PF14226">
    <property type="entry name" value="DIOX_N"/>
    <property type="match status" value="1"/>
</dbReference>
<keyword evidence="2 4" id="KW-0479">Metal-binding</keyword>
<feature type="domain" description="Fe2OG dioxygenase" evidence="5">
    <location>
        <begin position="205"/>
        <end position="308"/>
    </location>
</feature>
<dbReference type="EMBL" id="JBDFQZ010000007">
    <property type="protein sequence ID" value="KAK9706233.1"/>
    <property type="molecule type" value="Genomic_DNA"/>
</dbReference>